<proteinExistence type="inferred from homology"/>
<keyword evidence="2" id="KW-0067">ATP-binding</keyword>
<evidence type="ECO:0000256" key="3">
    <source>
        <dbReference type="ARBA" id="ARBA00025781"/>
    </source>
</evidence>
<feature type="compositionally biased region" description="Polar residues" evidence="4">
    <location>
        <begin position="295"/>
        <end position="304"/>
    </location>
</feature>
<dbReference type="Gene3D" id="3.40.50.300">
    <property type="entry name" value="P-loop containing nucleotide triphosphate hydrolases"/>
    <property type="match status" value="1"/>
</dbReference>
<accession>A0A2W1JP26</accession>
<dbReference type="GO" id="GO:0016887">
    <property type="term" value="F:ATP hydrolysis activity"/>
    <property type="evidence" value="ECO:0007669"/>
    <property type="project" value="InterPro"/>
</dbReference>
<comment type="similarity">
    <text evidence="3">Belongs to the RuBisCO activase family.</text>
</comment>
<dbReference type="InterPro" id="IPR027417">
    <property type="entry name" value="P-loop_NTPase"/>
</dbReference>
<dbReference type="OrthoDB" id="2078596at2"/>
<dbReference type="PANTHER" id="PTHR32429:SF11">
    <property type="entry name" value="RIBULOSE BISPHOSPHATE CARBOXYLASE_OXYGENASE ACTIVASE, CHLOROPLASTIC"/>
    <property type="match status" value="1"/>
</dbReference>
<dbReference type="SMART" id="SM00961">
    <property type="entry name" value="RuBisCO_small"/>
    <property type="match status" value="1"/>
</dbReference>
<evidence type="ECO:0000256" key="4">
    <source>
        <dbReference type="SAM" id="MobiDB-lite"/>
    </source>
</evidence>
<dbReference type="FunFam" id="3.40.50.300:FF:000258">
    <property type="entry name" value="Ribulose bisphosphate carboxylase/oxygenase activase, chloroplastic"/>
    <property type="match status" value="1"/>
</dbReference>
<feature type="compositionally biased region" description="Polar residues" evidence="4">
    <location>
        <begin position="323"/>
        <end position="335"/>
    </location>
</feature>
<keyword evidence="7" id="KW-1185">Reference proteome</keyword>
<dbReference type="GO" id="GO:0005524">
    <property type="term" value="F:ATP binding"/>
    <property type="evidence" value="ECO:0007669"/>
    <property type="project" value="UniProtKB-KW"/>
</dbReference>
<dbReference type="Pfam" id="PF00101">
    <property type="entry name" value="RuBisCO_small"/>
    <property type="match status" value="1"/>
</dbReference>
<dbReference type="AlphaFoldDB" id="A0A2W1JP26"/>
<dbReference type="SUPFAM" id="SSF55239">
    <property type="entry name" value="RuBisCO, small subunit"/>
    <property type="match status" value="1"/>
</dbReference>
<dbReference type="Gene3D" id="1.10.8.1070">
    <property type="match status" value="1"/>
</dbReference>
<dbReference type="InterPro" id="IPR003959">
    <property type="entry name" value="ATPase_AAA_core"/>
</dbReference>
<dbReference type="InterPro" id="IPR048571">
    <property type="entry name" value="RuBisCO_activase_AAA_helical"/>
</dbReference>
<comment type="caution">
    <text evidence="6">The sequence shown here is derived from an EMBL/GenBank/DDBJ whole genome shotgun (WGS) entry which is preliminary data.</text>
</comment>
<dbReference type="RefSeq" id="WP_110984385.1">
    <property type="nucleotide sequence ID" value="NZ_CAWNWM010000001.1"/>
</dbReference>
<dbReference type="PANTHER" id="PTHR32429">
    <property type="match status" value="1"/>
</dbReference>
<dbReference type="EMBL" id="PQWO01000001">
    <property type="protein sequence ID" value="PZD75090.1"/>
    <property type="molecule type" value="Genomic_DNA"/>
</dbReference>
<organism evidence="6 7">
    <name type="scientific">Acaryochloris thomasi RCC1774</name>
    <dbReference type="NCBI Taxonomy" id="1764569"/>
    <lineage>
        <taxon>Bacteria</taxon>
        <taxon>Bacillati</taxon>
        <taxon>Cyanobacteriota</taxon>
        <taxon>Cyanophyceae</taxon>
        <taxon>Acaryochloridales</taxon>
        <taxon>Acaryochloridaceae</taxon>
        <taxon>Acaryochloris</taxon>
        <taxon>Acaryochloris thomasi</taxon>
    </lineage>
</organism>
<keyword evidence="1" id="KW-0547">Nucleotide-binding</keyword>
<dbReference type="InterPro" id="IPR044960">
    <property type="entry name" value="RCA-like"/>
</dbReference>
<evidence type="ECO:0000313" key="7">
    <source>
        <dbReference type="Proteomes" id="UP000248857"/>
    </source>
</evidence>
<sequence>MSYYISPRFLDKLAVHITKNFMNLPGVKVPLILGVHGRKGEGKSFQCELVFEKMGIIPVRMSAGELESPDAGDPVRLIRMRYREAAELIRVRGKMCVLLINDLDAGAGRVDRMTQYTVNTQLVNGTLMNIADNPTDVQLPGSYETEPIHRVPIIATGNDFSTLYAPLVRDGRMEKFYWQPSHEDRIGVVAGIFAPDRLSATDVERLVETFPRQSLDFFGALRSQLYNNQVREFINKVGLGQVSTHLVNNPGQRLQFDQTKVGLTHLIEIGQHLQQEQTQLQETRLAGEYFAGAKSSKSGRSRNLQPKPKPSVPLTQAPEPVRTESSYVSDSNGTFPQDDWPEKVAVAKIEQLLQRAILQGGRLTLEVARPREKSNNVWRTWPWPQPPKNATHALAGIKTCLQEHPNSFIRLIGYNPQTQTRLLEELIVRP</sequence>
<feature type="region of interest" description="Disordered" evidence="4">
    <location>
        <begin position="292"/>
        <end position="335"/>
    </location>
</feature>
<dbReference type="InterPro" id="IPR000894">
    <property type="entry name" value="RuBisCO_ssu_dom"/>
</dbReference>
<name>A0A2W1JP26_9CYAN</name>
<reference evidence="6 7" key="1">
    <citation type="journal article" date="2018" name="Sci. Rep.">
        <title>A novel species of the marine cyanobacterium Acaryochloris with a unique pigment content and lifestyle.</title>
        <authorList>
            <person name="Partensky F."/>
            <person name="Six C."/>
            <person name="Ratin M."/>
            <person name="Garczarek L."/>
            <person name="Vaulot D."/>
            <person name="Probert I."/>
            <person name="Calteau A."/>
            <person name="Gourvil P."/>
            <person name="Marie D."/>
            <person name="Grebert T."/>
            <person name="Bouchier C."/>
            <person name="Le Panse S."/>
            <person name="Gachenot M."/>
            <person name="Rodriguez F."/>
            <person name="Garrido J.L."/>
        </authorList>
    </citation>
    <scope>NUCLEOTIDE SEQUENCE [LARGE SCALE GENOMIC DNA]</scope>
    <source>
        <strain evidence="6 7">RCC1774</strain>
    </source>
</reference>
<dbReference type="Pfam" id="PF21228">
    <property type="entry name" value="RuBisCO_activase_AAA_helical"/>
    <property type="match status" value="1"/>
</dbReference>
<protein>
    <recommendedName>
        <fullName evidence="5">Ribulose bisphosphate carboxylase small subunit domain-containing protein</fullName>
    </recommendedName>
</protein>
<evidence type="ECO:0000256" key="2">
    <source>
        <dbReference type="ARBA" id="ARBA00022840"/>
    </source>
</evidence>
<dbReference type="Pfam" id="PF00004">
    <property type="entry name" value="AAA"/>
    <property type="match status" value="1"/>
</dbReference>
<evidence type="ECO:0000256" key="1">
    <source>
        <dbReference type="ARBA" id="ARBA00022741"/>
    </source>
</evidence>
<evidence type="ECO:0000313" key="6">
    <source>
        <dbReference type="EMBL" id="PZD75090.1"/>
    </source>
</evidence>
<gene>
    <name evidence="6" type="ORF">C1752_00409</name>
</gene>
<feature type="domain" description="Ribulose bisphosphate carboxylase small subunit" evidence="5">
    <location>
        <begin position="331"/>
        <end position="430"/>
    </location>
</feature>
<dbReference type="SUPFAM" id="SSF52540">
    <property type="entry name" value="P-loop containing nucleoside triphosphate hydrolases"/>
    <property type="match status" value="1"/>
</dbReference>
<dbReference type="Gene3D" id="3.30.190.10">
    <property type="entry name" value="Ribulose bisphosphate carboxylase, small subunit"/>
    <property type="match status" value="1"/>
</dbReference>
<dbReference type="Proteomes" id="UP000248857">
    <property type="component" value="Unassembled WGS sequence"/>
</dbReference>
<dbReference type="InterPro" id="IPR036385">
    <property type="entry name" value="RuBisCO_ssu_sf"/>
</dbReference>
<evidence type="ECO:0000259" key="5">
    <source>
        <dbReference type="SMART" id="SM00961"/>
    </source>
</evidence>